<dbReference type="EMBL" id="JAVRBK010000007">
    <property type="protein sequence ID" value="KAK5641410.1"/>
    <property type="molecule type" value="Genomic_DNA"/>
</dbReference>
<dbReference type="AlphaFoldDB" id="A0AAN7V3G7"/>
<gene>
    <name evidence="1" type="ORF">RI129_009957</name>
</gene>
<protein>
    <submittedName>
        <fullName evidence="1">Uncharacterized protein</fullName>
    </submittedName>
</protein>
<evidence type="ECO:0000313" key="2">
    <source>
        <dbReference type="Proteomes" id="UP001329430"/>
    </source>
</evidence>
<proteinExistence type="predicted"/>
<reference evidence="1 2" key="1">
    <citation type="journal article" date="2024" name="Insects">
        <title>An Improved Chromosome-Level Genome Assembly of the Firefly Pyrocoelia pectoralis.</title>
        <authorList>
            <person name="Fu X."/>
            <person name="Meyer-Rochow V.B."/>
            <person name="Ballantyne L."/>
            <person name="Zhu X."/>
        </authorList>
    </citation>
    <scope>NUCLEOTIDE SEQUENCE [LARGE SCALE GENOMIC DNA]</scope>
    <source>
        <strain evidence="1">XCY_ONT2</strain>
    </source>
</reference>
<keyword evidence="2" id="KW-1185">Reference proteome</keyword>
<accession>A0AAN7V3G7</accession>
<comment type="caution">
    <text evidence="1">The sequence shown here is derived from an EMBL/GenBank/DDBJ whole genome shotgun (WGS) entry which is preliminary data.</text>
</comment>
<evidence type="ECO:0000313" key="1">
    <source>
        <dbReference type="EMBL" id="KAK5641410.1"/>
    </source>
</evidence>
<dbReference type="Proteomes" id="UP001329430">
    <property type="component" value="Chromosome 7"/>
</dbReference>
<name>A0AAN7V3G7_9COLE</name>
<organism evidence="1 2">
    <name type="scientific">Pyrocoelia pectoralis</name>
    <dbReference type="NCBI Taxonomy" id="417401"/>
    <lineage>
        <taxon>Eukaryota</taxon>
        <taxon>Metazoa</taxon>
        <taxon>Ecdysozoa</taxon>
        <taxon>Arthropoda</taxon>
        <taxon>Hexapoda</taxon>
        <taxon>Insecta</taxon>
        <taxon>Pterygota</taxon>
        <taxon>Neoptera</taxon>
        <taxon>Endopterygota</taxon>
        <taxon>Coleoptera</taxon>
        <taxon>Polyphaga</taxon>
        <taxon>Elateriformia</taxon>
        <taxon>Elateroidea</taxon>
        <taxon>Lampyridae</taxon>
        <taxon>Lampyrinae</taxon>
        <taxon>Pyrocoelia</taxon>
    </lineage>
</organism>
<sequence>MNVCVKLFKYIHLCLFIEKGSWSPQNVNRNRVNRRHREILNRKLRDRKHKNSKPEWLKQWTISKGWMHNRSHLLELGVSTENLIVTPAVMSKDDDSSVSIDNIDDLLSIASEKFSDDDLNKIEILNGDIDEYSQAFDNYRKTFPDVYCQTNSNGDIKLPEIYKERLLLNDGGNCFKEFWAEFKVKKRKNCRKNTKNITFTINELYGTENKLPKVSETVNKPKVKVSKSTLGEDLATYNALNSKTNLHEDTIYECSEDNVSLYNNPIYVSSDAFERNRRYFDFHTNRASNRFLKTNCGKSEVCIAKKCDSVNRVLKTEKYIIRHIKIRIMLSLRVNRLRRLYRRSRRGNAKRSKTRFNTVKSKIKSAHEEQRRIGNGKNSLKIQNMRYC</sequence>